<sequence length="427" mass="48017">MDKCATHTSRDRHYRRHSRSKTHCRTLTRWTFRSCQYTMAGLPVTAKAECWIWYGLAICSVIMRFMSQYIIRRRKFLRDIPPDDIVMLVLVFIYTTAIASLYMYFEIVAETDFETITPEQDAAIGYELGVLNILAETAIETTLWGNKCCLLILYNRLTLLGHYRKTWFTVAAFTGLAYLMVIVALYGGWCRPFSDYMELVPGNCKSPHCERLWLTRCSVECLTWTNYNILQITMNLSTDLILLLIPVTLISKLRMRIGKYAPLGIASVSARKQSANDHGLARKILLICLFSMGVFVMLCAILTKVMVFTHSVDPVWFLWSVRECSTAMLVGNLVLGLPILRTCWRFFVPKTDGSSGAKSSEASSGATGDSYASKTARGDTAALEPLSSRSAPTGRVAINSVYTDIELHGKDGTQGMTRRLSVGQESV</sequence>
<gene>
    <name evidence="9" type="ORF">CH63R_01000</name>
</gene>
<dbReference type="PANTHER" id="PTHR33048:SF110">
    <property type="entry name" value="UBID FAMILY DECARBOXYLASE"/>
    <property type="match status" value="1"/>
</dbReference>
<proteinExistence type="inferred from homology"/>
<evidence type="ECO:0000256" key="5">
    <source>
        <dbReference type="ARBA" id="ARBA00038359"/>
    </source>
</evidence>
<feature type="transmembrane region" description="Helical" evidence="7">
    <location>
        <begin position="327"/>
        <end position="348"/>
    </location>
</feature>
<dbReference type="Proteomes" id="UP000092177">
    <property type="component" value="Chromosome 1"/>
</dbReference>
<comment type="similarity">
    <text evidence="5">Belongs to the SAT4 family.</text>
</comment>
<evidence type="ECO:0000256" key="1">
    <source>
        <dbReference type="ARBA" id="ARBA00004141"/>
    </source>
</evidence>
<feature type="transmembrane region" description="Helical" evidence="7">
    <location>
        <begin position="229"/>
        <end position="250"/>
    </location>
</feature>
<reference evidence="10" key="1">
    <citation type="journal article" date="2017" name="BMC Genomics">
        <title>Gapless genome assembly of Colletotrichum higginsianum reveals chromosome structure and association of transposable elements with secondary metabolite gene clusters.</title>
        <authorList>
            <person name="Dallery J.-F."/>
            <person name="Lapalu N."/>
            <person name="Zampounis A."/>
            <person name="Pigne S."/>
            <person name="Luyten I."/>
            <person name="Amselem J."/>
            <person name="Wittenberg A.H.J."/>
            <person name="Zhou S."/>
            <person name="de Queiroz M.V."/>
            <person name="Robin G.P."/>
            <person name="Auger A."/>
            <person name="Hainaut M."/>
            <person name="Henrissat B."/>
            <person name="Kim K.-T."/>
            <person name="Lee Y.-H."/>
            <person name="Lespinet O."/>
            <person name="Schwartz D.C."/>
            <person name="Thon M.R."/>
            <person name="O'Connell R.J."/>
        </authorList>
    </citation>
    <scope>NUCLEOTIDE SEQUENCE [LARGE SCALE GENOMIC DNA]</scope>
    <source>
        <strain evidence="10">IMI 349063</strain>
    </source>
</reference>
<evidence type="ECO:0000256" key="7">
    <source>
        <dbReference type="SAM" id="Phobius"/>
    </source>
</evidence>
<dbReference type="AlphaFoldDB" id="A0A1B7YUU9"/>
<name>A0A1B7YUU9_COLHI</name>
<evidence type="ECO:0000256" key="6">
    <source>
        <dbReference type="SAM" id="MobiDB-lite"/>
    </source>
</evidence>
<feature type="transmembrane region" description="Helical" evidence="7">
    <location>
        <begin position="51"/>
        <end position="71"/>
    </location>
</feature>
<keyword evidence="3 7" id="KW-1133">Transmembrane helix</keyword>
<dbReference type="KEGG" id="chig:CH63R_01000"/>
<evidence type="ECO:0000313" key="9">
    <source>
        <dbReference type="EMBL" id="OBR15820.1"/>
    </source>
</evidence>
<dbReference type="GO" id="GO:0016020">
    <property type="term" value="C:membrane"/>
    <property type="evidence" value="ECO:0007669"/>
    <property type="project" value="UniProtKB-SubCell"/>
</dbReference>
<keyword evidence="2 7" id="KW-0812">Transmembrane</keyword>
<dbReference type="InterPro" id="IPR052337">
    <property type="entry name" value="SAT4-like"/>
</dbReference>
<dbReference type="InterPro" id="IPR049326">
    <property type="entry name" value="Rhodopsin_dom_fungi"/>
</dbReference>
<comment type="subcellular location">
    <subcellularLocation>
        <location evidence="1">Membrane</location>
        <topology evidence="1">Multi-pass membrane protein</topology>
    </subcellularLocation>
</comment>
<evidence type="ECO:0000256" key="2">
    <source>
        <dbReference type="ARBA" id="ARBA00022692"/>
    </source>
</evidence>
<dbReference type="Pfam" id="PF20684">
    <property type="entry name" value="Fung_rhodopsin"/>
    <property type="match status" value="1"/>
</dbReference>
<protein>
    <submittedName>
        <fullName evidence="9">UbiD family decarboxylase</fullName>
    </submittedName>
</protein>
<feature type="transmembrane region" description="Helical" evidence="7">
    <location>
        <begin position="284"/>
        <end position="307"/>
    </location>
</feature>
<evidence type="ECO:0000256" key="4">
    <source>
        <dbReference type="ARBA" id="ARBA00023136"/>
    </source>
</evidence>
<dbReference type="GeneID" id="28860082"/>
<evidence type="ECO:0000256" key="3">
    <source>
        <dbReference type="ARBA" id="ARBA00022989"/>
    </source>
</evidence>
<keyword evidence="10" id="KW-1185">Reference proteome</keyword>
<dbReference type="VEuPathDB" id="FungiDB:CH63R_01000"/>
<evidence type="ECO:0000313" key="10">
    <source>
        <dbReference type="Proteomes" id="UP000092177"/>
    </source>
</evidence>
<feature type="region of interest" description="Disordered" evidence="6">
    <location>
        <begin position="351"/>
        <end position="388"/>
    </location>
</feature>
<organism evidence="9 10">
    <name type="scientific">Colletotrichum higginsianum (strain IMI 349063)</name>
    <name type="common">Crucifer anthracnose fungus</name>
    <dbReference type="NCBI Taxonomy" id="759273"/>
    <lineage>
        <taxon>Eukaryota</taxon>
        <taxon>Fungi</taxon>
        <taxon>Dikarya</taxon>
        <taxon>Ascomycota</taxon>
        <taxon>Pezizomycotina</taxon>
        <taxon>Sordariomycetes</taxon>
        <taxon>Hypocreomycetidae</taxon>
        <taxon>Glomerellales</taxon>
        <taxon>Glomerellaceae</taxon>
        <taxon>Colletotrichum</taxon>
        <taxon>Colletotrichum destructivum species complex</taxon>
    </lineage>
</organism>
<feature type="compositionally biased region" description="Low complexity" evidence="6">
    <location>
        <begin position="353"/>
        <end position="366"/>
    </location>
</feature>
<evidence type="ECO:0000259" key="8">
    <source>
        <dbReference type="Pfam" id="PF20684"/>
    </source>
</evidence>
<dbReference type="PANTHER" id="PTHR33048">
    <property type="entry name" value="PTH11-LIKE INTEGRAL MEMBRANE PROTEIN (AFU_ORTHOLOGUE AFUA_5G11245)"/>
    <property type="match status" value="1"/>
</dbReference>
<feature type="domain" description="Rhodopsin" evidence="8">
    <location>
        <begin position="73"/>
        <end position="258"/>
    </location>
</feature>
<feature type="transmembrane region" description="Helical" evidence="7">
    <location>
        <begin position="166"/>
        <end position="189"/>
    </location>
</feature>
<feature type="transmembrane region" description="Helical" evidence="7">
    <location>
        <begin position="83"/>
        <end position="105"/>
    </location>
</feature>
<dbReference type="OrthoDB" id="3903189at2759"/>
<keyword evidence="4 7" id="KW-0472">Membrane</keyword>
<accession>A0A1B7YUU9</accession>
<dbReference type="EMBL" id="LTAN01000001">
    <property type="protein sequence ID" value="OBR15820.1"/>
    <property type="molecule type" value="Genomic_DNA"/>
</dbReference>
<dbReference type="RefSeq" id="XP_018164337.1">
    <property type="nucleotide sequence ID" value="XM_018295975.1"/>
</dbReference>
<comment type="caution">
    <text evidence="9">The sequence shown here is derived from an EMBL/GenBank/DDBJ whole genome shotgun (WGS) entry which is preliminary data.</text>
</comment>